<sequence length="125" mass="14241">MQTTFQPPSARIELHKNKSNMQKITQQREERVDYEDEYQNGHNKRVKKKNHINQMGLDHPLLHCSPSLHTPSPSLHLQFLSIIHSPLQLELVKMGYRTDSSITISTTEAVSVTSSISTRTAPRAP</sequence>
<protein>
    <submittedName>
        <fullName evidence="1">Uncharacterized protein</fullName>
    </submittedName>
</protein>
<keyword evidence="2" id="KW-1185">Reference proteome</keyword>
<organism evidence="1 2">
    <name type="scientific">Choiromyces venosus 120613-1</name>
    <dbReference type="NCBI Taxonomy" id="1336337"/>
    <lineage>
        <taxon>Eukaryota</taxon>
        <taxon>Fungi</taxon>
        <taxon>Dikarya</taxon>
        <taxon>Ascomycota</taxon>
        <taxon>Pezizomycotina</taxon>
        <taxon>Pezizomycetes</taxon>
        <taxon>Pezizales</taxon>
        <taxon>Tuberaceae</taxon>
        <taxon>Choiromyces</taxon>
    </lineage>
</organism>
<dbReference type="Proteomes" id="UP000276215">
    <property type="component" value="Unassembled WGS sequence"/>
</dbReference>
<accession>A0A3N4IYH2</accession>
<gene>
    <name evidence="1" type="ORF">L873DRAFT_701071</name>
</gene>
<proteinExistence type="predicted"/>
<evidence type="ECO:0000313" key="1">
    <source>
        <dbReference type="EMBL" id="RPA89240.1"/>
    </source>
</evidence>
<name>A0A3N4IYH2_9PEZI</name>
<dbReference type="OrthoDB" id="10593524at2759"/>
<reference evidence="1 2" key="1">
    <citation type="journal article" date="2018" name="Nat. Ecol. Evol.">
        <title>Pezizomycetes genomes reveal the molecular basis of ectomycorrhizal truffle lifestyle.</title>
        <authorList>
            <person name="Murat C."/>
            <person name="Payen T."/>
            <person name="Noel B."/>
            <person name="Kuo A."/>
            <person name="Morin E."/>
            <person name="Chen J."/>
            <person name="Kohler A."/>
            <person name="Krizsan K."/>
            <person name="Balestrini R."/>
            <person name="Da Silva C."/>
            <person name="Montanini B."/>
            <person name="Hainaut M."/>
            <person name="Levati E."/>
            <person name="Barry K.W."/>
            <person name="Belfiori B."/>
            <person name="Cichocki N."/>
            <person name="Clum A."/>
            <person name="Dockter R.B."/>
            <person name="Fauchery L."/>
            <person name="Guy J."/>
            <person name="Iotti M."/>
            <person name="Le Tacon F."/>
            <person name="Lindquist E.A."/>
            <person name="Lipzen A."/>
            <person name="Malagnac F."/>
            <person name="Mello A."/>
            <person name="Molinier V."/>
            <person name="Miyauchi S."/>
            <person name="Poulain J."/>
            <person name="Riccioni C."/>
            <person name="Rubini A."/>
            <person name="Sitrit Y."/>
            <person name="Splivallo R."/>
            <person name="Traeger S."/>
            <person name="Wang M."/>
            <person name="Zifcakova L."/>
            <person name="Wipf D."/>
            <person name="Zambonelli A."/>
            <person name="Paolocci F."/>
            <person name="Nowrousian M."/>
            <person name="Ottonello S."/>
            <person name="Baldrian P."/>
            <person name="Spatafora J.W."/>
            <person name="Henrissat B."/>
            <person name="Nagy L.G."/>
            <person name="Aury J.M."/>
            <person name="Wincker P."/>
            <person name="Grigoriev I.V."/>
            <person name="Bonfante P."/>
            <person name="Martin F.M."/>
        </authorList>
    </citation>
    <scope>NUCLEOTIDE SEQUENCE [LARGE SCALE GENOMIC DNA]</scope>
    <source>
        <strain evidence="1 2">120613-1</strain>
    </source>
</reference>
<evidence type="ECO:0000313" key="2">
    <source>
        <dbReference type="Proteomes" id="UP000276215"/>
    </source>
</evidence>
<dbReference type="EMBL" id="ML120600">
    <property type="protein sequence ID" value="RPA89240.1"/>
    <property type="molecule type" value="Genomic_DNA"/>
</dbReference>
<dbReference type="AlphaFoldDB" id="A0A3N4IYH2"/>